<dbReference type="Gene3D" id="3.40.50.1440">
    <property type="entry name" value="Tubulin/FtsZ, GTPase domain"/>
    <property type="match status" value="1"/>
</dbReference>
<keyword evidence="2" id="KW-1185">Reference proteome</keyword>
<evidence type="ECO:0000313" key="1">
    <source>
        <dbReference type="EMBL" id="KAF3324184.1"/>
    </source>
</evidence>
<dbReference type="AlphaFoldDB" id="A0A833QRL4"/>
<evidence type="ECO:0000313" key="2">
    <source>
        <dbReference type="Proteomes" id="UP000623129"/>
    </source>
</evidence>
<reference evidence="1" key="1">
    <citation type="submission" date="2020-01" db="EMBL/GenBank/DDBJ databases">
        <title>Genome sequence of Kobresia littledalei, the first chromosome-level genome in the family Cyperaceae.</title>
        <authorList>
            <person name="Qu G."/>
        </authorList>
    </citation>
    <scope>NUCLEOTIDE SEQUENCE</scope>
    <source>
        <strain evidence="1">C.B.Clarke</strain>
        <tissue evidence="1">Leaf</tissue>
    </source>
</reference>
<gene>
    <name evidence="1" type="ORF">FCM35_KLT11651</name>
</gene>
<comment type="caution">
    <text evidence="1">The sequence shown here is derived from an EMBL/GenBank/DDBJ whole genome shotgun (WGS) entry which is preliminary data.</text>
</comment>
<dbReference type="Proteomes" id="UP000623129">
    <property type="component" value="Unassembled WGS sequence"/>
</dbReference>
<sequence>MEQADNLIRKLQESSNFYIVIEGDSLLKTEAETLSEAFESANNAVFLSISMISAMTSVSDGVVFITVTSASVLDKSERAQFRAKTYNSYSPYCWVRK</sequence>
<proteinExistence type="predicted"/>
<accession>A0A833QRL4</accession>
<dbReference type="SUPFAM" id="SSF52490">
    <property type="entry name" value="Tubulin nucleotide-binding domain-like"/>
    <property type="match status" value="1"/>
</dbReference>
<protein>
    <submittedName>
        <fullName evidence="1">Protein ACCUMULATION AND REPLICATION OF CHLOROPLASTS 3</fullName>
    </submittedName>
</protein>
<dbReference type="OrthoDB" id="270720at2759"/>
<organism evidence="1 2">
    <name type="scientific">Carex littledalei</name>
    <dbReference type="NCBI Taxonomy" id="544730"/>
    <lineage>
        <taxon>Eukaryota</taxon>
        <taxon>Viridiplantae</taxon>
        <taxon>Streptophyta</taxon>
        <taxon>Embryophyta</taxon>
        <taxon>Tracheophyta</taxon>
        <taxon>Spermatophyta</taxon>
        <taxon>Magnoliopsida</taxon>
        <taxon>Liliopsida</taxon>
        <taxon>Poales</taxon>
        <taxon>Cyperaceae</taxon>
        <taxon>Cyperoideae</taxon>
        <taxon>Cariceae</taxon>
        <taxon>Carex</taxon>
        <taxon>Carex subgen. Euthyceras</taxon>
    </lineage>
</organism>
<name>A0A833QRL4_9POAL</name>
<dbReference type="EMBL" id="SWLB01000022">
    <property type="protein sequence ID" value="KAF3324184.1"/>
    <property type="molecule type" value="Genomic_DNA"/>
</dbReference>
<dbReference type="InterPro" id="IPR036525">
    <property type="entry name" value="Tubulin/FtsZ_GTPase_sf"/>
</dbReference>